<dbReference type="PANTHER" id="PTHR23501">
    <property type="entry name" value="MAJOR FACILITATOR SUPERFAMILY"/>
    <property type="match status" value="1"/>
</dbReference>
<evidence type="ECO:0000256" key="1">
    <source>
        <dbReference type="ARBA" id="ARBA00004141"/>
    </source>
</evidence>
<evidence type="ECO:0000259" key="7">
    <source>
        <dbReference type="PROSITE" id="PS50850"/>
    </source>
</evidence>
<dbReference type="EMBL" id="ML211024">
    <property type="protein sequence ID" value="TFK91284.1"/>
    <property type="molecule type" value="Genomic_DNA"/>
</dbReference>
<dbReference type="GO" id="GO:0022857">
    <property type="term" value="F:transmembrane transporter activity"/>
    <property type="evidence" value="ECO:0007669"/>
    <property type="project" value="InterPro"/>
</dbReference>
<keyword evidence="3 6" id="KW-1133">Transmembrane helix</keyword>
<evidence type="ECO:0000256" key="6">
    <source>
        <dbReference type="SAM" id="Phobius"/>
    </source>
</evidence>
<dbReference type="SUPFAM" id="SSF103473">
    <property type="entry name" value="MFS general substrate transporter"/>
    <property type="match status" value="1"/>
</dbReference>
<accession>A0A5C3PNE7</accession>
<name>A0A5C3PNE7_9APHY</name>
<evidence type="ECO:0000256" key="4">
    <source>
        <dbReference type="ARBA" id="ARBA00023136"/>
    </source>
</evidence>
<feature type="region of interest" description="Disordered" evidence="5">
    <location>
        <begin position="515"/>
        <end position="551"/>
    </location>
</feature>
<feature type="domain" description="Major facilitator superfamily (MFS) profile" evidence="7">
    <location>
        <begin position="21"/>
        <end position="461"/>
    </location>
</feature>
<evidence type="ECO:0000313" key="8">
    <source>
        <dbReference type="EMBL" id="TFK91284.1"/>
    </source>
</evidence>
<dbReference type="InterPro" id="IPR011701">
    <property type="entry name" value="MFS"/>
</dbReference>
<gene>
    <name evidence="8" type="ORF">K466DRAFT_582986</name>
</gene>
<evidence type="ECO:0000256" key="3">
    <source>
        <dbReference type="ARBA" id="ARBA00022989"/>
    </source>
</evidence>
<feature type="transmembrane region" description="Helical" evidence="6">
    <location>
        <begin position="239"/>
        <end position="259"/>
    </location>
</feature>
<feature type="transmembrane region" description="Helical" evidence="6">
    <location>
        <begin position="85"/>
        <end position="103"/>
    </location>
</feature>
<keyword evidence="2 6" id="KW-0812">Transmembrane</keyword>
<sequence length="551" mass="58848">MESELSSSVPPPKRGFDFWMVYVSNLVIDMLSVLDLMAVSTALPTIVSHLKGTDFIWAGSAYTIASTAIVPLVGDLVSAFGRKPVLLTFVLTFALGSAISGAAQNMNMLIAGRAVQGFGGGGCLAVTEIVYADLVPLPERGKFQGIVVSVWAIGCAIGPPIGGAFANSGAWRWLFFLNLPLCGIAMVLTSVFLKVRAPKASLKEKLGQMDWIGITIIVGSTVSLALAFTWGGLTFPWDSANVLAPLVIGAVGIGFFLIAEKYWIKGATVPRYFFTSPTTLSGYMGTFFHGIISLAAIYYLPVYFQAVQNASAIGSGVDIFPITFTIPFSALATGISVKALKKYRPQNYIGWAITLIGFGVITRLDADSTRAQYICSQIPLGIGLGIVWVGTQFPILAPLPVSNNAHALAFFTFTRRFAQSWGIIIGGTILQNILLKDLPPAYAATLPQGVQLAYAIIPDIRGLDPALRRQVQVAFANATQVIWKTMLGIAGVGLLTCIPMREVALRESLDDQWGLKDKDKASESDPEKDPGAQQGIAEDGREEVNGPVVTS</sequence>
<evidence type="ECO:0000313" key="9">
    <source>
        <dbReference type="Proteomes" id="UP000308197"/>
    </source>
</evidence>
<feature type="transmembrane region" description="Helical" evidence="6">
    <location>
        <begin position="417"/>
        <end position="435"/>
    </location>
</feature>
<dbReference type="PRINTS" id="PR01036">
    <property type="entry name" value="TCRTETB"/>
</dbReference>
<protein>
    <submittedName>
        <fullName evidence="8">Iron permease</fullName>
    </submittedName>
</protein>
<organism evidence="8 9">
    <name type="scientific">Polyporus arcularius HHB13444</name>
    <dbReference type="NCBI Taxonomy" id="1314778"/>
    <lineage>
        <taxon>Eukaryota</taxon>
        <taxon>Fungi</taxon>
        <taxon>Dikarya</taxon>
        <taxon>Basidiomycota</taxon>
        <taxon>Agaricomycotina</taxon>
        <taxon>Agaricomycetes</taxon>
        <taxon>Polyporales</taxon>
        <taxon>Polyporaceae</taxon>
        <taxon>Polyporus</taxon>
    </lineage>
</organism>
<dbReference type="Proteomes" id="UP000308197">
    <property type="component" value="Unassembled WGS sequence"/>
</dbReference>
<feature type="transmembrane region" description="Helical" evidence="6">
    <location>
        <begin position="348"/>
        <end position="366"/>
    </location>
</feature>
<dbReference type="Gene3D" id="1.20.1250.20">
    <property type="entry name" value="MFS general substrate transporter like domains"/>
    <property type="match status" value="1"/>
</dbReference>
<feature type="transmembrane region" description="Helical" evidence="6">
    <location>
        <begin position="55"/>
        <end position="73"/>
    </location>
</feature>
<feature type="transmembrane region" description="Helical" evidence="6">
    <location>
        <begin position="173"/>
        <end position="193"/>
    </location>
</feature>
<comment type="subcellular location">
    <subcellularLocation>
        <location evidence="1">Membrane</location>
        <topology evidence="1">Multi-pass membrane protein</topology>
    </subcellularLocation>
</comment>
<dbReference type="InterPro" id="IPR020846">
    <property type="entry name" value="MFS_dom"/>
</dbReference>
<feature type="compositionally biased region" description="Basic and acidic residues" evidence="5">
    <location>
        <begin position="515"/>
        <end position="530"/>
    </location>
</feature>
<dbReference type="InParanoid" id="A0A5C3PNE7"/>
<keyword evidence="4 6" id="KW-0472">Membrane</keyword>
<evidence type="ECO:0000256" key="5">
    <source>
        <dbReference type="SAM" id="MobiDB-lite"/>
    </source>
</evidence>
<reference evidence="8 9" key="1">
    <citation type="journal article" date="2019" name="Nat. Ecol. Evol.">
        <title>Megaphylogeny resolves global patterns of mushroom evolution.</title>
        <authorList>
            <person name="Varga T."/>
            <person name="Krizsan K."/>
            <person name="Foldi C."/>
            <person name="Dima B."/>
            <person name="Sanchez-Garcia M."/>
            <person name="Sanchez-Ramirez S."/>
            <person name="Szollosi G.J."/>
            <person name="Szarkandi J.G."/>
            <person name="Papp V."/>
            <person name="Albert L."/>
            <person name="Andreopoulos W."/>
            <person name="Angelini C."/>
            <person name="Antonin V."/>
            <person name="Barry K.W."/>
            <person name="Bougher N.L."/>
            <person name="Buchanan P."/>
            <person name="Buyck B."/>
            <person name="Bense V."/>
            <person name="Catcheside P."/>
            <person name="Chovatia M."/>
            <person name="Cooper J."/>
            <person name="Damon W."/>
            <person name="Desjardin D."/>
            <person name="Finy P."/>
            <person name="Geml J."/>
            <person name="Haridas S."/>
            <person name="Hughes K."/>
            <person name="Justo A."/>
            <person name="Karasinski D."/>
            <person name="Kautmanova I."/>
            <person name="Kiss B."/>
            <person name="Kocsube S."/>
            <person name="Kotiranta H."/>
            <person name="LaButti K.M."/>
            <person name="Lechner B.E."/>
            <person name="Liimatainen K."/>
            <person name="Lipzen A."/>
            <person name="Lukacs Z."/>
            <person name="Mihaltcheva S."/>
            <person name="Morgado L.N."/>
            <person name="Niskanen T."/>
            <person name="Noordeloos M.E."/>
            <person name="Ohm R.A."/>
            <person name="Ortiz-Santana B."/>
            <person name="Ovrebo C."/>
            <person name="Racz N."/>
            <person name="Riley R."/>
            <person name="Savchenko A."/>
            <person name="Shiryaev A."/>
            <person name="Soop K."/>
            <person name="Spirin V."/>
            <person name="Szebenyi C."/>
            <person name="Tomsovsky M."/>
            <person name="Tulloss R.E."/>
            <person name="Uehling J."/>
            <person name="Grigoriev I.V."/>
            <person name="Vagvolgyi C."/>
            <person name="Papp T."/>
            <person name="Martin F.M."/>
            <person name="Miettinen O."/>
            <person name="Hibbett D.S."/>
            <person name="Nagy L.G."/>
        </authorList>
    </citation>
    <scope>NUCLEOTIDE SEQUENCE [LARGE SCALE GENOMIC DNA]</scope>
    <source>
        <strain evidence="8 9">HHB13444</strain>
    </source>
</reference>
<dbReference type="Pfam" id="PF07690">
    <property type="entry name" value="MFS_1"/>
    <property type="match status" value="1"/>
</dbReference>
<feature type="transmembrane region" description="Helical" evidence="6">
    <location>
        <begin position="146"/>
        <end position="167"/>
    </location>
</feature>
<dbReference type="PANTHER" id="PTHR23501:SF102">
    <property type="entry name" value="DRUG TRANSPORTER, PUTATIVE (AFU_ORTHOLOGUE AFUA_3G08530)-RELATED"/>
    <property type="match status" value="1"/>
</dbReference>
<dbReference type="GO" id="GO:0005886">
    <property type="term" value="C:plasma membrane"/>
    <property type="evidence" value="ECO:0007669"/>
    <property type="project" value="TreeGrafter"/>
</dbReference>
<feature type="transmembrane region" description="Helical" evidence="6">
    <location>
        <begin position="214"/>
        <end position="233"/>
    </location>
</feature>
<feature type="transmembrane region" description="Helical" evidence="6">
    <location>
        <begin position="378"/>
        <end position="397"/>
    </location>
</feature>
<dbReference type="STRING" id="1314778.A0A5C3PNE7"/>
<proteinExistence type="predicted"/>
<dbReference type="AlphaFoldDB" id="A0A5C3PNE7"/>
<dbReference type="PROSITE" id="PS50850">
    <property type="entry name" value="MFS"/>
    <property type="match status" value="1"/>
</dbReference>
<feature type="transmembrane region" description="Helical" evidence="6">
    <location>
        <begin position="20"/>
        <end position="43"/>
    </location>
</feature>
<evidence type="ECO:0000256" key="2">
    <source>
        <dbReference type="ARBA" id="ARBA00022692"/>
    </source>
</evidence>
<keyword evidence="9" id="KW-1185">Reference proteome</keyword>
<dbReference type="InterPro" id="IPR036259">
    <property type="entry name" value="MFS_trans_sf"/>
</dbReference>
<feature type="transmembrane region" description="Helical" evidence="6">
    <location>
        <begin position="280"/>
        <end position="300"/>
    </location>
</feature>